<dbReference type="PROSITE" id="PS00061">
    <property type="entry name" value="ADH_SHORT"/>
    <property type="match status" value="1"/>
</dbReference>
<evidence type="ECO:0000313" key="4">
    <source>
        <dbReference type="Proteomes" id="UP000286990"/>
    </source>
</evidence>
<dbReference type="InterPro" id="IPR020904">
    <property type="entry name" value="Sc_DH/Rdtase_CS"/>
</dbReference>
<dbReference type="PANTHER" id="PTHR24321:SF8">
    <property type="entry name" value="ESTRADIOL 17-BETA-DEHYDROGENASE 8-RELATED"/>
    <property type="match status" value="1"/>
</dbReference>
<dbReference type="EMBL" id="QUSX01000001">
    <property type="protein sequence ID" value="RRQ49599.1"/>
    <property type="molecule type" value="Genomic_DNA"/>
</dbReference>
<dbReference type="CDD" id="cd05233">
    <property type="entry name" value="SDR_c"/>
    <property type="match status" value="1"/>
</dbReference>
<dbReference type="Pfam" id="PF13561">
    <property type="entry name" value="adh_short_C2"/>
    <property type="match status" value="1"/>
</dbReference>
<dbReference type="GO" id="GO:0016491">
    <property type="term" value="F:oxidoreductase activity"/>
    <property type="evidence" value="ECO:0007669"/>
    <property type="project" value="UniProtKB-KW"/>
</dbReference>
<organism evidence="3 4">
    <name type="scientific">Maribacter algicola</name>
    <dbReference type="NCBI Taxonomy" id="2498892"/>
    <lineage>
        <taxon>Bacteria</taxon>
        <taxon>Pseudomonadati</taxon>
        <taxon>Bacteroidota</taxon>
        <taxon>Flavobacteriia</taxon>
        <taxon>Flavobacteriales</taxon>
        <taxon>Flavobacteriaceae</taxon>
        <taxon>Maribacter</taxon>
    </lineage>
</organism>
<proteinExistence type="inferred from homology"/>
<protein>
    <submittedName>
        <fullName evidence="3">SDR family oxidoreductase</fullName>
    </submittedName>
</protein>
<comment type="caution">
    <text evidence="3">The sequence shown here is derived from an EMBL/GenBank/DDBJ whole genome shotgun (WGS) entry which is preliminary data.</text>
</comment>
<reference evidence="4" key="1">
    <citation type="submission" date="2018-12" db="EMBL/GenBank/DDBJ databases">
        <title>Maribacter lutimaris sp. nov., isolated from marine sediment.</title>
        <authorList>
            <person name="Kim K.K."/>
        </authorList>
    </citation>
    <scope>NUCLEOTIDE SEQUENCE [LARGE SCALE GENOMIC DNA]</scope>
    <source>
        <strain evidence="4">PoM-212</strain>
    </source>
</reference>
<keyword evidence="4" id="KW-1185">Reference proteome</keyword>
<dbReference type="PANTHER" id="PTHR24321">
    <property type="entry name" value="DEHYDROGENASES, SHORT CHAIN"/>
    <property type="match status" value="1"/>
</dbReference>
<evidence type="ECO:0000256" key="1">
    <source>
        <dbReference type="ARBA" id="ARBA00006484"/>
    </source>
</evidence>
<dbReference type="InterPro" id="IPR036291">
    <property type="entry name" value="NAD(P)-bd_dom_sf"/>
</dbReference>
<sequence>MENKSNTDKHSFYSNRFKNKVAIITGGASGLGRAISEEFCKEGGKVLFTDIDAAGKNVQEENQKRGYQTTFLKGDMGDEKFCEEAVLETFKRYGNINYLVNNAFSFTATGINAKTEDWMRSFTVGPLAYARMAKAVHPFMKKSGGGAIVNISSISAHIAQKDRWTYNTSKGAVNQLTKCQALDLANDNIRVNSVDPGWIWTQETDKAADIDGGGRKKWDPIWGRFHMLKRMGLPIEVARPVLFLLSNDASFITGTNIMVDGGYLSMGPEGLGEYTINAGSQ</sequence>
<gene>
    <name evidence="3" type="ORF">DZC72_03085</name>
</gene>
<evidence type="ECO:0000256" key="2">
    <source>
        <dbReference type="ARBA" id="ARBA00023002"/>
    </source>
</evidence>
<dbReference type="Proteomes" id="UP000286990">
    <property type="component" value="Unassembled WGS sequence"/>
</dbReference>
<dbReference type="AlphaFoldDB" id="A0A3R8Q4S7"/>
<dbReference type="FunFam" id="3.40.50.720:FF:000084">
    <property type="entry name" value="Short-chain dehydrogenase reductase"/>
    <property type="match status" value="1"/>
</dbReference>
<keyword evidence="2" id="KW-0560">Oxidoreductase</keyword>
<dbReference type="Gene3D" id="3.40.50.720">
    <property type="entry name" value="NAD(P)-binding Rossmann-like Domain"/>
    <property type="match status" value="1"/>
</dbReference>
<dbReference type="RefSeq" id="WP_125221421.1">
    <property type="nucleotide sequence ID" value="NZ_QUSX01000001.1"/>
</dbReference>
<dbReference type="SUPFAM" id="SSF51735">
    <property type="entry name" value="NAD(P)-binding Rossmann-fold domains"/>
    <property type="match status" value="1"/>
</dbReference>
<dbReference type="PRINTS" id="PR00080">
    <property type="entry name" value="SDRFAMILY"/>
</dbReference>
<name>A0A3R8Q4S7_9FLAO</name>
<accession>A0A3R8Q4S7</accession>
<comment type="similarity">
    <text evidence="1">Belongs to the short-chain dehydrogenases/reductases (SDR) family.</text>
</comment>
<evidence type="ECO:0000313" key="3">
    <source>
        <dbReference type="EMBL" id="RRQ49599.1"/>
    </source>
</evidence>
<dbReference type="OrthoDB" id="597477at2"/>
<dbReference type="PRINTS" id="PR00081">
    <property type="entry name" value="GDHRDH"/>
</dbReference>
<dbReference type="InterPro" id="IPR002347">
    <property type="entry name" value="SDR_fam"/>
</dbReference>